<proteinExistence type="predicted"/>
<organism evidence="2 3">
    <name type="scientific">Brassica cretica</name>
    <name type="common">Mustard</name>
    <dbReference type="NCBI Taxonomy" id="69181"/>
    <lineage>
        <taxon>Eukaryota</taxon>
        <taxon>Viridiplantae</taxon>
        <taxon>Streptophyta</taxon>
        <taxon>Embryophyta</taxon>
        <taxon>Tracheophyta</taxon>
        <taxon>Spermatophyta</taxon>
        <taxon>Magnoliopsida</taxon>
        <taxon>eudicotyledons</taxon>
        <taxon>Gunneridae</taxon>
        <taxon>Pentapetalae</taxon>
        <taxon>rosids</taxon>
        <taxon>malvids</taxon>
        <taxon>Brassicales</taxon>
        <taxon>Brassicaceae</taxon>
        <taxon>Brassiceae</taxon>
        <taxon>Brassica</taxon>
    </lineage>
</organism>
<feature type="region of interest" description="Disordered" evidence="1">
    <location>
        <begin position="1"/>
        <end position="21"/>
    </location>
</feature>
<evidence type="ECO:0000313" key="3">
    <source>
        <dbReference type="Proteomes" id="UP000712281"/>
    </source>
</evidence>
<evidence type="ECO:0000256" key="1">
    <source>
        <dbReference type="SAM" id="MobiDB-lite"/>
    </source>
</evidence>
<protein>
    <submittedName>
        <fullName evidence="2">Uncharacterized protein</fullName>
    </submittedName>
</protein>
<sequence length="96" mass="10795">MIRMDHGKTKSRSGNRPRDLEGLKKIKEASWAQCITAGRCVSGNRPSGCSTHARTVASLILDRIVWMDHGARRRTSQAIRPKDKRVMVQNVVKGIR</sequence>
<dbReference type="Proteomes" id="UP000712281">
    <property type="component" value="Unassembled WGS sequence"/>
</dbReference>
<dbReference type="EMBL" id="QGKW02001911">
    <property type="protein sequence ID" value="KAF2568760.1"/>
    <property type="molecule type" value="Genomic_DNA"/>
</dbReference>
<gene>
    <name evidence="2" type="ORF">F2Q68_00025470</name>
</gene>
<accession>A0A8S9IFD8</accession>
<dbReference type="AlphaFoldDB" id="A0A8S9IFD8"/>
<evidence type="ECO:0000313" key="2">
    <source>
        <dbReference type="EMBL" id="KAF2568760.1"/>
    </source>
</evidence>
<name>A0A8S9IFD8_BRACR</name>
<comment type="caution">
    <text evidence="2">The sequence shown here is derived from an EMBL/GenBank/DDBJ whole genome shotgun (WGS) entry which is preliminary data.</text>
</comment>
<reference evidence="2" key="1">
    <citation type="submission" date="2019-12" db="EMBL/GenBank/DDBJ databases">
        <title>Genome sequencing and annotation of Brassica cretica.</title>
        <authorList>
            <person name="Studholme D.J."/>
            <person name="Sarris P.F."/>
        </authorList>
    </citation>
    <scope>NUCLEOTIDE SEQUENCE</scope>
    <source>
        <strain evidence="2">PFS-001/15</strain>
        <tissue evidence="2">Leaf</tissue>
    </source>
</reference>